<dbReference type="EMBL" id="CAFBOC010000010">
    <property type="protein sequence ID" value="CAB4978570.1"/>
    <property type="molecule type" value="Genomic_DNA"/>
</dbReference>
<keyword evidence="1" id="KW-0812">Transmembrane</keyword>
<organism evidence="3">
    <name type="scientific">freshwater metagenome</name>
    <dbReference type="NCBI Taxonomy" id="449393"/>
    <lineage>
        <taxon>unclassified sequences</taxon>
        <taxon>metagenomes</taxon>
        <taxon>ecological metagenomes</taxon>
    </lineage>
</organism>
<evidence type="ECO:0000313" key="7">
    <source>
        <dbReference type="EMBL" id="CAB4877052.1"/>
    </source>
</evidence>
<evidence type="ECO:0000313" key="3">
    <source>
        <dbReference type="EMBL" id="CAB4688224.1"/>
    </source>
</evidence>
<reference evidence="3" key="1">
    <citation type="submission" date="2020-05" db="EMBL/GenBank/DDBJ databases">
        <authorList>
            <person name="Chiriac C."/>
            <person name="Salcher M."/>
            <person name="Ghai R."/>
            <person name="Kavagutti S V."/>
        </authorList>
    </citation>
    <scope>NUCLEOTIDE SEQUENCE</scope>
</reference>
<dbReference type="EMBL" id="CAFBLD010000010">
    <property type="protein sequence ID" value="CAB4877052.1"/>
    <property type="molecule type" value="Genomic_DNA"/>
</dbReference>
<dbReference type="EMBL" id="CAEZXO010000003">
    <property type="protein sequence ID" value="CAB4688224.1"/>
    <property type="molecule type" value="Genomic_DNA"/>
</dbReference>
<keyword evidence="1" id="KW-0472">Membrane</keyword>
<dbReference type="EMBL" id="CAFBNH010000005">
    <property type="protein sequence ID" value="CAB4946567.1"/>
    <property type="molecule type" value="Genomic_DNA"/>
</dbReference>
<accession>A0A6J6NUA9</accession>
<protein>
    <submittedName>
        <fullName evidence="3">Unannotated protein</fullName>
    </submittedName>
</protein>
<evidence type="ECO:0000313" key="10">
    <source>
        <dbReference type="EMBL" id="CAB5071654.1"/>
    </source>
</evidence>
<feature type="transmembrane region" description="Helical" evidence="1">
    <location>
        <begin position="38"/>
        <end position="56"/>
    </location>
</feature>
<evidence type="ECO:0000313" key="9">
    <source>
        <dbReference type="EMBL" id="CAB4978570.1"/>
    </source>
</evidence>
<dbReference type="EMBL" id="CAFBQX010000002">
    <property type="protein sequence ID" value="CAB5071654.1"/>
    <property type="molecule type" value="Genomic_DNA"/>
</dbReference>
<evidence type="ECO:0000313" key="8">
    <source>
        <dbReference type="EMBL" id="CAB4946567.1"/>
    </source>
</evidence>
<dbReference type="EMBL" id="CAFABH010000024">
    <property type="protein sequence ID" value="CAB4832003.1"/>
    <property type="molecule type" value="Genomic_DNA"/>
</dbReference>
<dbReference type="EMBL" id="CAEZYM010000011">
    <property type="protein sequence ID" value="CAB4730401.1"/>
    <property type="molecule type" value="Genomic_DNA"/>
</dbReference>
<name>A0A6J6NUA9_9ZZZZ</name>
<dbReference type="EMBL" id="CAESAE010000002">
    <property type="protein sequence ID" value="CAB4334072.1"/>
    <property type="molecule type" value="Genomic_DNA"/>
</dbReference>
<dbReference type="EMBL" id="CAEZZW010000004">
    <property type="protein sequence ID" value="CAB4781518.1"/>
    <property type="molecule type" value="Genomic_DNA"/>
</dbReference>
<evidence type="ECO:0000313" key="5">
    <source>
        <dbReference type="EMBL" id="CAB4781518.1"/>
    </source>
</evidence>
<evidence type="ECO:0000313" key="2">
    <source>
        <dbReference type="EMBL" id="CAB4334072.1"/>
    </source>
</evidence>
<evidence type="ECO:0000313" key="6">
    <source>
        <dbReference type="EMBL" id="CAB4832003.1"/>
    </source>
</evidence>
<evidence type="ECO:0000313" key="4">
    <source>
        <dbReference type="EMBL" id="CAB4730401.1"/>
    </source>
</evidence>
<gene>
    <name evidence="3" type="ORF">UFOPK2510_00483</name>
    <name evidence="4" type="ORF">UFOPK2718_01201</name>
    <name evidence="5" type="ORF">UFOPK2936_00966</name>
    <name evidence="6" type="ORF">UFOPK3174_01227</name>
    <name evidence="7" type="ORF">UFOPK3328_01422</name>
    <name evidence="8" type="ORF">UFOPK3779_00905</name>
    <name evidence="9" type="ORF">UFOPK3913_00972</name>
    <name evidence="2" type="ORF">UFOPK4107_00462</name>
    <name evidence="10" type="ORF">UFOPK4403_00652</name>
</gene>
<proteinExistence type="predicted"/>
<dbReference type="AlphaFoldDB" id="A0A6J6NUA9"/>
<keyword evidence="1" id="KW-1133">Transmembrane helix</keyword>
<evidence type="ECO:0000256" key="1">
    <source>
        <dbReference type="SAM" id="Phobius"/>
    </source>
</evidence>
<sequence length="190" mass="18723">MSNDSNLTPADVQYQSHETIVDLVKEAKHRPLPKSTKALFVVVAFALVFTGGIAYGKQKATQTGGAGLSLTGLGASSFGAGGFGTGRIRNGGATSGASSGASSSGAAGAFAGGSGTTTAVSADVAGTVVSIDAKSVVVTTLSGGNETFPITDTTRVRVSSKLDLSGIKAGDIVTIKPDDANAAKTITVVK</sequence>